<dbReference type="Proteomes" id="UP000078316">
    <property type="component" value="Unassembled WGS sequence"/>
</dbReference>
<dbReference type="AlphaFoldDB" id="A0A179S5Y3"/>
<accession>A0A179S5Y3</accession>
<name>A0A179S5Y3_9HYPH</name>
<reference evidence="1 2" key="1">
    <citation type="submission" date="2016-04" db="EMBL/GenBank/DDBJ databases">
        <authorList>
            <person name="Evans L.H."/>
            <person name="Alamgir A."/>
            <person name="Owens N."/>
            <person name="Weber N.D."/>
            <person name="Virtaneva K."/>
            <person name="Barbian K."/>
            <person name="Babar A."/>
            <person name="Rosenke K."/>
        </authorList>
    </citation>
    <scope>NUCLEOTIDE SEQUENCE [LARGE SCALE GENOMIC DNA]</scope>
    <source>
        <strain evidence="1 2">PMB02</strain>
    </source>
</reference>
<protein>
    <submittedName>
        <fullName evidence="1">Uncharacterized protein</fullName>
    </submittedName>
</protein>
<organism evidence="1 2">
    <name type="scientific">Methylobacterium platani</name>
    <dbReference type="NCBI Taxonomy" id="427683"/>
    <lineage>
        <taxon>Bacteria</taxon>
        <taxon>Pseudomonadati</taxon>
        <taxon>Pseudomonadota</taxon>
        <taxon>Alphaproteobacteria</taxon>
        <taxon>Hyphomicrobiales</taxon>
        <taxon>Methylobacteriaceae</taxon>
        <taxon>Methylobacterium</taxon>
    </lineage>
</organism>
<evidence type="ECO:0000313" key="2">
    <source>
        <dbReference type="Proteomes" id="UP000078316"/>
    </source>
</evidence>
<proteinExistence type="predicted"/>
<evidence type="ECO:0000313" key="1">
    <source>
        <dbReference type="EMBL" id="OAS20792.1"/>
    </source>
</evidence>
<gene>
    <name evidence="1" type="ORF">A5481_22115</name>
</gene>
<sequence length="173" mass="18544">MPAGPALTLGLLALDRHRVPVAVAFSALLTTTTPAASGVDTHRYEDTALKSRPALALCEESAIMKRIRSLATYEAGWDGPDSIGPTVETVKQAMAFAQHLQTLGDIAQPHVSLANDGEINFYWKTSRLALDLGFSGTGMYSYYGHTLDGVEFVEDGADIQQPLPSELIVALRA</sequence>
<dbReference type="EMBL" id="LWHQ01000044">
    <property type="protein sequence ID" value="OAS20792.1"/>
    <property type="molecule type" value="Genomic_DNA"/>
</dbReference>
<comment type="caution">
    <text evidence="1">The sequence shown here is derived from an EMBL/GenBank/DDBJ whole genome shotgun (WGS) entry which is preliminary data.</text>
</comment>